<reference evidence="1 2" key="1">
    <citation type="submission" date="2019-04" db="EMBL/GenBank/DDBJ databases">
        <title>Rhizobium terrae sp. nov., isolated from a paddy soil.</title>
        <authorList>
            <person name="Lin S.-Y."/>
            <person name="Hameed A."/>
            <person name="Huang H.-I."/>
            <person name="Young C.-C."/>
        </authorList>
    </citation>
    <scope>NUCLEOTIDE SEQUENCE [LARGE SCALE GENOMIC DNA]</scope>
    <source>
        <strain evidence="1 2">CC-HIH110</strain>
    </source>
</reference>
<gene>
    <name evidence="1" type="ORF">E6C51_02695</name>
</gene>
<dbReference type="PANTHER" id="PTHR21192">
    <property type="entry name" value="NUCLEAR PROTEIN E3-3"/>
    <property type="match status" value="1"/>
</dbReference>
<dbReference type="Pfam" id="PF04430">
    <property type="entry name" value="DUF498"/>
    <property type="match status" value="1"/>
</dbReference>
<keyword evidence="2" id="KW-1185">Reference proteome</keyword>
<sequence>MAKGIIIRDAHFPGRAQIDTYGNGGFRFADMSHKGSLMLLPSGIHGWDINEGDVLTVASLQRVLDQAAEIEFLLVGTGKDLVRIPSDVKDALRAAGIGSDPMNTGAAVRTYNVMLAEERAVAAVLMAV</sequence>
<accession>A0A4S4A7R4</accession>
<dbReference type="InterPro" id="IPR036748">
    <property type="entry name" value="MTH938-like_sf"/>
</dbReference>
<protein>
    <recommendedName>
        <fullName evidence="3">Mth938-like domain-containing protein</fullName>
    </recommendedName>
</protein>
<dbReference type="CDD" id="cd00248">
    <property type="entry name" value="Mth938-like"/>
    <property type="match status" value="1"/>
</dbReference>
<evidence type="ECO:0000313" key="2">
    <source>
        <dbReference type="Proteomes" id="UP000310754"/>
    </source>
</evidence>
<comment type="caution">
    <text evidence="1">The sequence shown here is derived from an EMBL/GenBank/DDBJ whole genome shotgun (WGS) entry which is preliminary data.</text>
</comment>
<dbReference type="Proteomes" id="UP000310754">
    <property type="component" value="Unassembled WGS sequence"/>
</dbReference>
<dbReference type="AlphaFoldDB" id="A0A4S4A7R4"/>
<evidence type="ECO:0000313" key="1">
    <source>
        <dbReference type="EMBL" id="THF54026.1"/>
    </source>
</evidence>
<dbReference type="RefSeq" id="WP_190234933.1">
    <property type="nucleotide sequence ID" value="NZ_SSOA01000001.1"/>
</dbReference>
<dbReference type="InterPro" id="IPR007523">
    <property type="entry name" value="NDUFAF3/AAMDC"/>
</dbReference>
<dbReference type="PANTHER" id="PTHR21192:SF2">
    <property type="entry name" value="NADH DEHYDROGENASE [UBIQUINONE] 1 ALPHA SUBCOMPLEX ASSEMBLY FACTOR 3"/>
    <property type="match status" value="1"/>
</dbReference>
<dbReference type="SUPFAM" id="SSF64076">
    <property type="entry name" value="MTH938-like"/>
    <property type="match status" value="1"/>
</dbReference>
<name>A0A4S4A7R4_9HYPH</name>
<dbReference type="EMBL" id="SSOA01000001">
    <property type="protein sequence ID" value="THF54026.1"/>
    <property type="molecule type" value="Genomic_DNA"/>
</dbReference>
<proteinExistence type="predicted"/>
<organism evidence="1 2">
    <name type="scientific">Allorhizobium terrae</name>
    <dbReference type="NCBI Taxonomy" id="1848972"/>
    <lineage>
        <taxon>Bacteria</taxon>
        <taxon>Pseudomonadati</taxon>
        <taxon>Pseudomonadota</taxon>
        <taxon>Alphaproteobacteria</taxon>
        <taxon>Hyphomicrobiales</taxon>
        <taxon>Rhizobiaceae</taxon>
        <taxon>Rhizobium/Agrobacterium group</taxon>
        <taxon>Allorhizobium</taxon>
    </lineage>
</organism>
<evidence type="ECO:0008006" key="3">
    <source>
        <dbReference type="Google" id="ProtNLM"/>
    </source>
</evidence>
<dbReference type="Gene3D" id="3.40.1230.10">
    <property type="entry name" value="MTH938-like"/>
    <property type="match status" value="1"/>
</dbReference>